<feature type="transmembrane region" description="Helical" evidence="4">
    <location>
        <begin position="918"/>
        <end position="943"/>
    </location>
</feature>
<evidence type="ECO:0000313" key="8">
    <source>
        <dbReference type="Proteomes" id="UP001217089"/>
    </source>
</evidence>
<dbReference type="InterPro" id="IPR000859">
    <property type="entry name" value="CUB_dom"/>
</dbReference>
<protein>
    <recommendedName>
        <fullName evidence="6">CUB domain-containing protein</fullName>
    </recommendedName>
</protein>
<dbReference type="Gene3D" id="2.60.120.290">
    <property type="entry name" value="Spermadhesin, CUB domain"/>
    <property type="match status" value="4"/>
</dbReference>
<dbReference type="EMBL" id="JARBDR010000923">
    <property type="protein sequence ID" value="KAJ8298257.1"/>
    <property type="molecule type" value="Genomic_DNA"/>
</dbReference>
<evidence type="ECO:0000313" key="7">
    <source>
        <dbReference type="EMBL" id="KAJ8298257.1"/>
    </source>
</evidence>
<dbReference type="SUPFAM" id="SSF49854">
    <property type="entry name" value="Spermadhesin, CUB domain"/>
    <property type="match status" value="4"/>
</dbReference>
<sequence>WMLALKMFIILTLAALMLAVQANVKVCKFGSLTDCTDQETCYIPEGSMKRSGICVPKNQTVCEFGILTDCSEQETCYIPEGSMKRSGICVPVSKNLHKDMPDADCGGTLTNATGEIELPSVSANEMCVWYIKREIEDKQTSLQLTFNITGNSSIIIYEGNKSEQIVKYGKGAADSAMIVSLENITTIVYNKDNSTVQGDKMSISYDTKKCSQTVDRTQSGFRSPIYRPGKGRLSCQYTVPNTGKGFVVLSFSKFSITNGHLAVTGPGMKPSNFSGSVLPDDLINITKLDMDLVINNFKVAQEFEAYFPLINSECSGNAVLEDNSEVVTANISNAISFPAECRLYIQSSKQSKLVVMVTDLKLTAAADTLLFQDGGSTSSPVISELGFLDKTNKMVISSGKTLIVRALLKEKATPRHIPLTVIQQAYGGRFTDKGRLELKSDPIKLSYPTYYLLTVPSGQQVQLVMNKSSMYPNATIDVYDGDNTNQRKLITFRSQDVPFFPVTSSGSALFVVASNFISNQSFTADFSTVKPGCSVVSTETVGNYNLLRDNFQKQCSWTINPQLMKGSVLLKLESVNLCPKETVTLYQGLSESGTIKLATLTNKDNKKVVPLFSSPAKSGIKVVVNQNGANCSQNTTSKTVISAYYSIKAKDCTGILSTPNGEITSPEFPNQYPLNSRCTWKTPLLNKKVFYFSLNQMQLNNIHYLNISMLKNSTPKQLVSYTGKTLPPDFLVSLINKTVIVNFDATSNGLGKKITTTDQGFDMSYRYLDCGGYFTQSTGKFGIPKASTANTECIWIVKLPKTGANQTTNIVSFNLTSSSMAAVKKNLVIRDGGSVRDNMLIFNTTKDGVKSILSRTNFLWVKYTFKKEDSNMAASGFTFNLEYKTYNWKCNGVDDCGDNTDEQNCAKGGETKEEGVKVYIVVIVALLCFAIGVVLTIILPTIYKRIRYPNYSQLKDMMEPSIA</sequence>
<evidence type="ECO:0000259" key="6">
    <source>
        <dbReference type="PROSITE" id="PS01180"/>
    </source>
</evidence>
<feature type="domain" description="CUB" evidence="6">
    <location>
        <begin position="770"/>
        <end position="884"/>
    </location>
</feature>
<dbReference type="SMART" id="SM00042">
    <property type="entry name" value="CUB"/>
    <property type="match status" value="3"/>
</dbReference>
<evidence type="ECO:0000256" key="3">
    <source>
        <dbReference type="PROSITE-ProRule" id="PRU00059"/>
    </source>
</evidence>
<name>A0ABQ9E3U4_TEGGR</name>
<accession>A0ABQ9E3U4</accession>
<dbReference type="InterPro" id="IPR002172">
    <property type="entry name" value="LDrepeatLR_classA_rpt"/>
</dbReference>
<evidence type="ECO:0000256" key="5">
    <source>
        <dbReference type="SAM" id="SignalP"/>
    </source>
</evidence>
<dbReference type="InterPro" id="IPR036055">
    <property type="entry name" value="LDL_receptor-like_sf"/>
</dbReference>
<proteinExistence type="predicted"/>
<dbReference type="Pfam" id="PF00431">
    <property type="entry name" value="CUB"/>
    <property type="match status" value="2"/>
</dbReference>
<feature type="chain" id="PRO_5046261216" description="CUB domain-containing protein" evidence="5">
    <location>
        <begin position="23"/>
        <end position="963"/>
    </location>
</feature>
<keyword evidence="4" id="KW-0812">Transmembrane</keyword>
<feature type="signal peptide" evidence="5">
    <location>
        <begin position="1"/>
        <end position="22"/>
    </location>
</feature>
<keyword evidence="8" id="KW-1185">Reference proteome</keyword>
<evidence type="ECO:0000256" key="4">
    <source>
        <dbReference type="SAM" id="Phobius"/>
    </source>
</evidence>
<keyword evidence="4" id="KW-1133">Transmembrane helix</keyword>
<gene>
    <name evidence="7" type="ORF">KUTeg_024788</name>
</gene>
<evidence type="ECO:0000256" key="2">
    <source>
        <dbReference type="ARBA" id="ARBA00023157"/>
    </source>
</evidence>
<dbReference type="CDD" id="cd00112">
    <property type="entry name" value="LDLa"/>
    <property type="match status" value="1"/>
</dbReference>
<feature type="domain" description="CUB" evidence="6">
    <location>
        <begin position="105"/>
        <end position="208"/>
    </location>
</feature>
<evidence type="ECO:0000256" key="1">
    <source>
        <dbReference type="ARBA" id="ARBA00022737"/>
    </source>
</evidence>
<dbReference type="PROSITE" id="PS01180">
    <property type="entry name" value="CUB"/>
    <property type="match status" value="3"/>
</dbReference>
<dbReference type="PANTHER" id="PTHR24251:SF51">
    <property type="entry name" value="CUBILIN-LIKE"/>
    <property type="match status" value="1"/>
</dbReference>
<dbReference type="Gene3D" id="4.10.400.10">
    <property type="entry name" value="Low-density Lipoprotein Receptor"/>
    <property type="match status" value="1"/>
</dbReference>
<dbReference type="CDD" id="cd00041">
    <property type="entry name" value="CUB"/>
    <property type="match status" value="1"/>
</dbReference>
<keyword evidence="1" id="KW-0677">Repeat</keyword>
<comment type="caution">
    <text evidence="7">The sequence shown here is derived from an EMBL/GenBank/DDBJ whole genome shotgun (WGS) entry which is preliminary data.</text>
</comment>
<dbReference type="InterPro" id="IPR035914">
    <property type="entry name" value="Sperma_CUB_dom_sf"/>
</dbReference>
<keyword evidence="2" id="KW-1015">Disulfide bond</keyword>
<dbReference type="PANTHER" id="PTHR24251">
    <property type="entry name" value="OVOCHYMASE-RELATED"/>
    <property type="match status" value="1"/>
</dbReference>
<dbReference type="SUPFAM" id="SSF57424">
    <property type="entry name" value="LDL receptor-like module"/>
    <property type="match status" value="1"/>
</dbReference>
<feature type="domain" description="CUB" evidence="6">
    <location>
        <begin position="652"/>
        <end position="768"/>
    </location>
</feature>
<dbReference type="Proteomes" id="UP001217089">
    <property type="component" value="Unassembled WGS sequence"/>
</dbReference>
<feature type="non-terminal residue" evidence="7">
    <location>
        <position position="1"/>
    </location>
</feature>
<comment type="caution">
    <text evidence="3">Lacks conserved residue(s) required for the propagation of feature annotation.</text>
</comment>
<reference evidence="7 8" key="1">
    <citation type="submission" date="2022-12" db="EMBL/GenBank/DDBJ databases">
        <title>Chromosome-level genome of Tegillarca granosa.</title>
        <authorList>
            <person name="Kim J."/>
        </authorList>
    </citation>
    <scope>NUCLEOTIDE SEQUENCE [LARGE SCALE GENOMIC DNA]</scope>
    <source>
        <strain evidence="7">Teg-2019</strain>
        <tissue evidence="7">Adductor muscle</tissue>
    </source>
</reference>
<keyword evidence="5" id="KW-0732">Signal</keyword>
<keyword evidence="4" id="KW-0472">Membrane</keyword>
<organism evidence="7 8">
    <name type="scientific">Tegillarca granosa</name>
    <name type="common">Malaysian cockle</name>
    <name type="synonym">Anadara granosa</name>
    <dbReference type="NCBI Taxonomy" id="220873"/>
    <lineage>
        <taxon>Eukaryota</taxon>
        <taxon>Metazoa</taxon>
        <taxon>Spiralia</taxon>
        <taxon>Lophotrochozoa</taxon>
        <taxon>Mollusca</taxon>
        <taxon>Bivalvia</taxon>
        <taxon>Autobranchia</taxon>
        <taxon>Pteriomorphia</taxon>
        <taxon>Arcoida</taxon>
        <taxon>Arcoidea</taxon>
        <taxon>Arcidae</taxon>
        <taxon>Tegillarca</taxon>
    </lineage>
</organism>